<proteinExistence type="predicted"/>
<organism evidence="11 12">
    <name type="scientific">Anabas testudineus</name>
    <name type="common">Climbing perch</name>
    <name type="synonym">Anthias testudineus</name>
    <dbReference type="NCBI Taxonomy" id="64144"/>
    <lineage>
        <taxon>Eukaryota</taxon>
        <taxon>Metazoa</taxon>
        <taxon>Chordata</taxon>
        <taxon>Craniata</taxon>
        <taxon>Vertebrata</taxon>
        <taxon>Euteleostomi</taxon>
        <taxon>Actinopterygii</taxon>
        <taxon>Neopterygii</taxon>
        <taxon>Teleostei</taxon>
        <taxon>Neoteleostei</taxon>
        <taxon>Acanthomorphata</taxon>
        <taxon>Anabantaria</taxon>
        <taxon>Anabantiformes</taxon>
        <taxon>Anabantoidei</taxon>
        <taxon>Anabantidae</taxon>
        <taxon>Anabas</taxon>
    </lineage>
</organism>
<keyword evidence="1 7" id="KW-0645">Protease</keyword>
<keyword evidence="3 7" id="KW-0378">Hydrolase</keyword>
<sequence length="806" mass="89246">NKTSCISVQNSVSFYIKDQQIIRFVSLKNFVQSFVLWLSAVMCPTNEMSCADGSKCVPIGRFCDGVDDCPDTSDEDTALCATSCDRQFVLKGPSGWFNCDTRPKCFVFVFRVERGLSIEVNFHQFQTEEITDTLKLYEGVGQNKVLTGRASPGTVWLLTDQSTVEFITDDYNNLKGFNATYSAANTSNLSNEEKLTCTFEQGMCFWRQDTTYDAADWIRVSGSTKPLLTGPSADHTLGNSSGFYIVTPMSRGIIVRNFTIHSIPLTPPTQPMCLSFWYHMFGEDVYRFRVLVWPNFIVLFQKDGNYGDTWNYGQVTLNLTTTATVMFESLKKEGMMNDIALDDIALTSGPCGPTPPEPTNVPPPTTTPPIPIDCGGPFDLWKPNSTFSSPNYPESYGTKAQCLWTLHTQEGQNIQLHFLDFDVQATNDIVEVRDGAGPNSTLLVILTGNKGPTQDLFSTTNEMEVWFYTDDSIQGRGFRANFTSGVDLGSPAPCEAGHFQCQTGSCVHGNNQCDGMVNCPDGSDEADCGESVFDNQYSIKHHLEVRVVSYLHTVCADTWNSDLSDFTCESRVVGGVDAVKGAWPWTVSLRWRGSHVCGASLIGRHWLLTAAHCVYGKNLHLQFWLAVFGLHAQNDINSAEVQTRQIDRIVINKEYNRRTKQADIAMMHLQEPVNFTEWIQPVCLSDGQNITTGRKCFIAGWGREAEGGSLPNILQEAEVPLVDPDQCQDELPEYTITSSMVCAGYPKGGVDSCQGDSGGPLMCLDDRHWTQIGVTSFGIGCGRPHRPGVYARVSAFSSWISIIHTT</sequence>
<dbReference type="PROSITE" id="PS00134">
    <property type="entry name" value="TRYPSIN_HIS"/>
    <property type="match status" value="1"/>
</dbReference>
<evidence type="ECO:0000256" key="6">
    <source>
        <dbReference type="PROSITE-ProRule" id="PRU00124"/>
    </source>
</evidence>
<dbReference type="FunFam" id="2.60.120.200:FF:000128">
    <property type="entry name" value="enteropeptidase isoform X2"/>
    <property type="match status" value="1"/>
</dbReference>
<keyword evidence="5 6" id="KW-1015">Disulfide bond</keyword>
<dbReference type="InterPro" id="IPR023415">
    <property type="entry name" value="LDLR_class-A_CS"/>
</dbReference>
<reference evidence="11" key="2">
    <citation type="submission" date="2025-08" db="UniProtKB">
        <authorList>
            <consortium name="Ensembl"/>
        </authorList>
    </citation>
    <scope>IDENTIFICATION</scope>
</reference>
<dbReference type="Pfam" id="PF00629">
    <property type="entry name" value="MAM"/>
    <property type="match status" value="1"/>
</dbReference>
<reference evidence="11" key="1">
    <citation type="submission" date="2021-04" db="EMBL/GenBank/DDBJ databases">
        <authorList>
            <consortium name="Wellcome Sanger Institute Data Sharing"/>
        </authorList>
    </citation>
    <scope>NUCLEOTIDE SEQUENCE [LARGE SCALE GENOMIC DNA]</scope>
</reference>
<dbReference type="CDD" id="cd00041">
    <property type="entry name" value="CUB"/>
    <property type="match status" value="2"/>
</dbReference>
<dbReference type="PROSITE" id="PS00135">
    <property type="entry name" value="TRYPSIN_SER"/>
    <property type="match status" value="1"/>
</dbReference>
<evidence type="ECO:0000256" key="2">
    <source>
        <dbReference type="ARBA" id="ARBA00022737"/>
    </source>
</evidence>
<dbReference type="Pfam" id="PF00431">
    <property type="entry name" value="CUB"/>
    <property type="match status" value="2"/>
</dbReference>
<dbReference type="GeneTree" id="ENSGT00940000164655"/>
<evidence type="ECO:0000256" key="7">
    <source>
        <dbReference type="RuleBase" id="RU363034"/>
    </source>
</evidence>
<dbReference type="SUPFAM" id="SSF49899">
    <property type="entry name" value="Concanavalin A-like lectins/glucanases"/>
    <property type="match status" value="1"/>
</dbReference>
<evidence type="ECO:0008006" key="13">
    <source>
        <dbReference type="Google" id="ProtNLM"/>
    </source>
</evidence>
<keyword evidence="4 7" id="KW-0720">Serine protease</keyword>
<dbReference type="InterPro" id="IPR002172">
    <property type="entry name" value="LDrepeatLR_classA_rpt"/>
</dbReference>
<feature type="domain" description="MAM" evidence="9">
    <location>
        <begin position="195"/>
        <end position="353"/>
    </location>
</feature>
<keyword evidence="12" id="KW-1185">Reference proteome</keyword>
<evidence type="ECO:0000313" key="11">
    <source>
        <dbReference type="Ensembl" id="ENSATEP00000041132.1"/>
    </source>
</evidence>
<evidence type="ECO:0000256" key="1">
    <source>
        <dbReference type="ARBA" id="ARBA00022670"/>
    </source>
</evidence>
<dbReference type="SMART" id="SM00137">
    <property type="entry name" value="MAM"/>
    <property type="match status" value="1"/>
</dbReference>
<dbReference type="Gene3D" id="2.40.10.10">
    <property type="entry name" value="Trypsin-like serine proteases"/>
    <property type="match status" value="2"/>
</dbReference>
<dbReference type="CDD" id="cd00190">
    <property type="entry name" value="Tryp_SPc"/>
    <property type="match status" value="1"/>
</dbReference>
<feature type="domain" description="Peptidase S1" evidence="10">
    <location>
        <begin position="572"/>
        <end position="805"/>
    </location>
</feature>
<evidence type="ECO:0000259" key="9">
    <source>
        <dbReference type="PROSITE" id="PS50060"/>
    </source>
</evidence>
<dbReference type="InterPro" id="IPR018114">
    <property type="entry name" value="TRYPSIN_HIS"/>
</dbReference>
<dbReference type="InterPro" id="IPR001314">
    <property type="entry name" value="Peptidase_S1A"/>
</dbReference>
<dbReference type="GO" id="GO:0004252">
    <property type="term" value="F:serine-type endopeptidase activity"/>
    <property type="evidence" value="ECO:0007669"/>
    <property type="project" value="InterPro"/>
</dbReference>
<dbReference type="SMART" id="SM00042">
    <property type="entry name" value="CUB"/>
    <property type="match status" value="2"/>
</dbReference>
<evidence type="ECO:0000259" key="10">
    <source>
        <dbReference type="PROSITE" id="PS50240"/>
    </source>
</evidence>
<dbReference type="AlphaFoldDB" id="A0A7N6A0Z5"/>
<evidence type="ECO:0000259" key="8">
    <source>
        <dbReference type="PROSITE" id="PS01180"/>
    </source>
</evidence>
<gene>
    <name evidence="11" type="primary">TMPRSS15</name>
</gene>
<dbReference type="InterPro" id="IPR000859">
    <property type="entry name" value="CUB_dom"/>
</dbReference>
<dbReference type="InterPro" id="IPR035914">
    <property type="entry name" value="Sperma_CUB_dom_sf"/>
</dbReference>
<feature type="disulfide bond" evidence="6">
    <location>
        <begin position="513"/>
        <end position="528"/>
    </location>
</feature>
<dbReference type="PANTHER" id="PTHR24252:SF16">
    <property type="entry name" value="TRANSMEMBRANE SERINE PROTEASE 15"/>
    <property type="match status" value="1"/>
</dbReference>
<dbReference type="GO" id="GO:0009566">
    <property type="term" value="P:fertilization"/>
    <property type="evidence" value="ECO:0007669"/>
    <property type="project" value="UniProtKB-ARBA"/>
</dbReference>
<dbReference type="Proteomes" id="UP000265040">
    <property type="component" value="Chromosome 10"/>
</dbReference>
<evidence type="ECO:0000256" key="5">
    <source>
        <dbReference type="ARBA" id="ARBA00023157"/>
    </source>
</evidence>
<dbReference type="PROSITE" id="PS50060">
    <property type="entry name" value="MAM_2"/>
    <property type="match status" value="1"/>
</dbReference>
<dbReference type="FunFam" id="2.40.10.10:FF:000003">
    <property type="entry name" value="Transmembrane serine protease 3"/>
    <property type="match status" value="1"/>
</dbReference>
<dbReference type="InterPro" id="IPR009003">
    <property type="entry name" value="Peptidase_S1_PA"/>
</dbReference>
<dbReference type="CDD" id="cd00112">
    <property type="entry name" value="LDLa"/>
    <property type="match status" value="2"/>
</dbReference>
<dbReference type="PROSITE" id="PS50068">
    <property type="entry name" value="LDLRA_2"/>
    <property type="match status" value="2"/>
</dbReference>
<dbReference type="SMART" id="SM00192">
    <property type="entry name" value="LDLa"/>
    <property type="match status" value="2"/>
</dbReference>
<dbReference type="Gene3D" id="2.60.120.290">
    <property type="entry name" value="Spermadhesin, CUB domain"/>
    <property type="match status" value="2"/>
</dbReference>
<feature type="domain" description="CUB" evidence="8">
    <location>
        <begin position="374"/>
        <end position="485"/>
    </location>
</feature>
<evidence type="ECO:0000313" key="12">
    <source>
        <dbReference type="Proteomes" id="UP000265040"/>
    </source>
</evidence>
<dbReference type="InterPro" id="IPR033116">
    <property type="entry name" value="TRYPSIN_SER"/>
</dbReference>
<reference evidence="11" key="3">
    <citation type="submission" date="2025-09" db="UniProtKB">
        <authorList>
            <consortium name="Ensembl"/>
        </authorList>
    </citation>
    <scope>IDENTIFICATION</scope>
</reference>
<dbReference type="GO" id="GO:0016020">
    <property type="term" value="C:membrane"/>
    <property type="evidence" value="ECO:0007669"/>
    <property type="project" value="InterPro"/>
</dbReference>
<dbReference type="PANTHER" id="PTHR24252">
    <property type="entry name" value="ACROSIN-RELATED"/>
    <property type="match status" value="1"/>
</dbReference>
<evidence type="ECO:0000256" key="4">
    <source>
        <dbReference type="ARBA" id="ARBA00022825"/>
    </source>
</evidence>
<dbReference type="CDD" id="cd06263">
    <property type="entry name" value="MAM"/>
    <property type="match status" value="1"/>
</dbReference>
<evidence type="ECO:0000256" key="3">
    <source>
        <dbReference type="ARBA" id="ARBA00022801"/>
    </source>
</evidence>
<dbReference type="PROSITE" id="PS50240">
    <property type="entry name" value="TRYPSIN_DOM"/>
    <property type="match status" value="1"/>
</dbReference>
<dbReference type="SUPFAM" id="SSF50494">
    <property type="entry name" value="Trypsin-like serine proteases"/>
    <property type="match status" value="1"/>
</dbReference>
<dbReference type="InterPro" id="IPR000998">
    <property type="entry name" value="MAM_dom"/>
</dbReference>
<dbReference type="SUPFAM" id="SSF57424">
    <property type="entry name" value="LDL receptor-like module"/>
    <property type="match status" value="2"/>
</dbReference>
<accession>A0A7N6A0Z5</accession>
<dbReference type="PROSITE" id="PS01209">
    <property type="entry name" value="LDLRA_1"/>
    <property type="match status" value="2"/>
</dbReference>
<feature type="disulfide bond" evidence="6">
    <location>
        <begin position="494"/>
        <end position="506"/>
    </location>
</feature>
<name>A0A7N6A0Z5_ANATE</name>
<dbReference type="InterPro" id="IPR036055">
    <property type="entry name" value="LDL_receptor-like_sf"/>
</dbReference>
<dbReference type="FunFam" id="2.60.120.290:FF:000005">
    <property type="entry name" value="Procollagen C-endopeptidase enhancer 1"/>
    <property type="match status" value="1"/>
</dbReference>
<dbReference type="InterPro" id="IPR043504">
    <property type="entry name" value="Peptidase_S1_PA_chymotrypsin"/>
</dbReference>
<protein>
    <recommendedName>
        <fullName evidence="13">Transmembrane serine protease 15</fullName>
    </recommendedName>
</protein>
<dbReference type="GO" id="GO:0006508">
    <property type="term" value="P:proteolysis"/>
    <property type="evidence" value="ECO:0007669"/>
    <property type="project" value="UniProtKB-KW"/>
</dbReference>
<dbReference type="Gene3D" id="2.60.120.200">
    <property type="match status" value="1"/>
</dbReference>
<keyword evidence="2" id="KW-0677">Repeat</keyword>
<dbReference type="PROSITE" id="PS01180">
    <property type="entry name" value="CUB"/>
    <property type="match status" value="1"/>
</dbReference>
<comment type="caution">
    <text evidence="6">Lacks conserved residue(s) required for the propagation of feature annotation.</text>
</comment>
<dbReference type="InterPro" id="IPR001254">
    <property type="entry name" value="Trypsin_dom"/>
</dbReference>
<dbReference type="Ensembl" id="ENSATET00000044218.1">
    <property type="protein sequence ID" value="ENSATEP00000041132.1"/>
    <property type="gene ID" value="ENSATEG00000014200.3"/>
</dbReference>
<dbReference type="SMART" id="SM00020">
    <property type="entry name" value="Tryp_SPc"/>
    <property type="match status" value="1"/>
</dbReference>
<dbReference type="SUPFAM" id="SSF49854">
    <property type="entry name" value="Spermadhesin, CUB domain"/>
    <property type="match status" value="2"/>
</dbReference>
<feature type="disulfide bond" evidence="6">
    <location>
        <begin position="501"/>
        <end position="519"/>
    </location>
</feature>
<dbReference type="Pfam" id="PF00057">
    <property type="entry name" value="Ldl_recept_a"/>
    <property type="match status" value="2"/>
</dbReference>
<dbReference type="Gene3D" id="4.10.400.10">
    <property type="entry name" value="Low-density Lipoprotein Receptor"/>
    <property type="match status" value="2"/>
</dbReference>
<dbReference type="PRINTS" id="PR00722">
    <property type="entry name" value="CHYMOTRYPSIN"/>
</dbReference>
<dbReference type="Pfam" id="PF00089">
    <property type="entry name" value="Trypsin"/>
    <property type="match status" value="1"/>
</dbReference>
<dbReference type="InterPro" id="IPR013320">
    <property type="entry name" value="ConA-like_dom_sf"/>
</dbReference>